<dbReference type="PROSITE" id="PS00798">
    <property type="entry name" value="ALDOKETO_REDUCTASE_1"/>
    <property type="match status" value="1"/>
</dbReference>
<feature type="non-terminal residue" evidence="5">
    <location>
        <position position="172"/>
    </location>
</feature>
<reference evidence="5" key="2">
    <citation type="submission" date="2021-04" db="EMBL/GenBank/DDBJ databases">
        <authorList>
            <person name="Gilroy R."/>
        </authorList>
    </citation>
    <scope>NUCLEOTIDE SEQUENCE</scope>
    <source>
        <strain evidence="5">1068</strain>
    </source>
</reference>
<evidence type="ECO:0000256" key="3">
    <source>
        <dbReference type="ARBA" id="ARBA00023002"/>
    </source>
</evidence>
<dbReference type="PANTHER" id="PTHR43827:SF3">
    <property type="entry name" value="NADP-DEPENDENT OXIDOREDUCTASE DOMAIN-CONTAINING PROTEIN"/>
    <property type="match status" value="1"/>
</dbReference>
<dbReference type="InterPro" id="IPR036812">
    <property type="entry name" value="NAD(P)_OxRdtase_dom_sf"/>
</dbReference>
<gene>
    <name evidence="5" type="ORF">H9809_00185</name>
</gene>
<dbReference type="AlphaFoldDB" id="A0A9D2FP16"/>
<dbReference type="InterPro" id="IPR023210">
    <property type="entry name" value="NADP_OxRdtase_dom"/>
</dbReference>
<evidence type="ECO:0000259" key="4">
    <source>
        <dbReference type="Pfam" id="PF00248"/>
    </source>
</evidence>
<evidence type="ECO:0000313" key="6">
    <source>
        <dbReference type="Proteomes" id="UP000824056"/>
    </source>
</evidence>
<dbReference type="EMBL" id="DXBG01000005">
    <property type="protein sequence ID" value="HIZ64323.1"/>
    <property type="molecule type" value="Genomic_DNA"/>
</dbReference>
<dbReference type="PRINTS" id="PR00069">
    <property type="entry name" value="ALDKETRDTASE"/>
</dbReference>
<dbReference type="PROSITE" id="PS00062">
    <property type="entry name" value="ALDOKETO_REDUCTASE_2"/>
    <property type="match status" value="1"/>
</dbReference>
<accession>A0A9D2FP16</accession>
<dbReference type="Pfam" id="PF00248">
    <property type="entry name" value="Aldo_ket_red"/>
    <property type="match status" value="1"/>
</dbReference>
<evidence type="ECO:0000256" key="2">
    <source>
        <dbReference type="ARBA" id="ARBA00022857"/>
    </source>
</evidence>
<comment type="similarity">
    <text evidence="1">Belongs to the aldo/keto reductase family.</text>
</comment>
<dbReference type="PANTHER" id="PTHR43827">
    <property type="entry name" value="2,5-DIKETO-D-GLUCONIC ACID REDUCTASE"/>
    <property type="match status" value="1"/>
</dbReference>
<evidence type="ECO:0000256" key="1">
    <source>
        <dbReference type="ARBA" id="ARBA00007905"/>
    </source>
</evidence>
<organism evidence="5 6">
    <name type="scientific">Candidatus Blautia pullicola</name>
    <dbReference type="NCBI Taxonomy" id="2838498"/>
    <lineage>
        <taxon>Bacteria</taxon>
        <taxon>Bacillati</taxon>
        <taxon>Bacillota</taxon>
        <taxon>Clostridia</taxon>
        <taxon>Lachnospirales</taxon>
        <taxon>Lachnospiraceae</taxon>
        <taxon>Blautia</taxon>
    </lineage>
</organism>
<keyword evidence="3" id="KW-0560">Oxidoreductase</keyword>
<dbReference type="InterPro" id="IPR018170">
    <property type="entry name" value="Aldo/ket_reductase_CS"/>
</dbReference>
<comment type="caution">
    <text evidence="5">The sequence shown here is derived from an EMBL/GenBank/DDBJ whole genome shotgun (WGS) entry which is preliminary data.</text>
</comment>
<keyword evidence="2" id="KW-0521">NADP</keyword>
<feature type="domain" description="NADP-dependent oxidoreductase" evidence="4">
    <location>
        <begin position="30"/>
        <end position="169"/>
    </location>
</feature>
<dbReference type="SUPFAM" id="SSF51430">
    <property type="entry name" value="NAD(P)-linked oxidoreductase"/>
    <property type="match status" value="1"/>
</dbReference>
<name>A0A9D2FP16_9FIRM</name>
<reference evidence="5" key="1">
    <citation type="journal article" date="2021" name="PeerJ">
        <title>Extensive microbial diversity within the chicken gut microbiome revealed by metagenomics and culture.</title>
        <authorList>
            <person name="Gilroy R."/>
            <person name="Ravi A."/>
            <person name="Getino M."/>
            <person name="Pursley I."/>
            <person name="Horton D.L."/>
            <person name="Alikhan N.F."/>
            <person name="Baker D."/>
            <person name="Gharbi K."/>
            <person name="Hall N."/>
            <person name="Watson M."/>
            <person name="Adriaenssens E.M."/>
            <person name="Foster-Nyarko E."/>
            <person name="Jarju S."/>
            <person name="Secka A."/>
            <person name="Antonio M."/>
            <person name="Oren A."/>
            <person name="Chaudhuri R.R."/>
            <person name="La Ragione R."/>
            <person name="Hildebrand F."/>
            <person name="Pallen M.J."/>
        </authorList>
    </citation>
    <scope>NUCLEOTIDE SEQUENCE</scope>
    <source>
        <strain evidence="5">1068</strain>
    </source>
</reference>
<dbReference type="GO" id="GO:0016616">
    <property type="term" value="F:oxidoreductase activity, acting on the CH-OH group of donors, NAD or NADP as acceptor"/>
    <property type="evidence" value="ECO:0007669"/>
    <property type="project" value="UniProtKB-ARBA"/>
</dbReference>
<proteinExistence type="inferred from homology"/>
<protein>
    <submittedName>
        <fullName evidence="5">Aldo/keto reductase</fullName>
    </submittedName>
</protein>
<dbReference type="InterPro" id="IPR020471">
    <property type="entry name" value="AKR"/>
</dbReference>
<dbReference type="Proteomes" id="UP000824056">
    <property type="component" value="Unassembled WGS sequence"/>
</dbReference>
<dbReference type="Gene3D" id="3.20.20.100">
    <property type="entry name" value="NADP-dependent oxidoreductase domain"/>
    <property type="match status" value="1"/>
</dbReference>
<sequence length="172" mass="19863">MVKYIKLNNQVEMPMEGFGVFQVTDARLCSKAVAEAIDTGYRLIDTASSYGNEEAVGLAIREASVPREELFVTTKAYIQQMGYENTRKAFQESLEKLGLEYLDLYLIHMPFGDYYGSWRAMEDLYREGKVRSIGVSNFLPDRLMDLCYNARILPAVNQLERHPHYQREEELV</sequence>
<evidence type="ECO:0000313" key="5">
    <source>
        <dbReference type="EMBL" id="HIZ64323.1"/>
    </source>
</evidence>